<organism evidence="2 3">
    <name type="scientific">Streptomyces rimosus subsp. rimosus (strain ATCC 10970 / DSM 40260 / JCM 4667 / NRRL 2234)</name>
    <dbReference type="NCBI Taxonomy" id="1265868"/>
    <lineage>
        <taxon>Bacteria</taxon>
        <taxon>Bacillati</taxon>
        <taxon>Actinomycetota</taxon>
        <taxon>Actinomycetes</taxon>
        <taxon>Kitasatosporales</taxon>
        <taxon>Streptomycetaceae</taxon>
        <taxon>Streptomyces</taxon>
    </lineage>
</organism>
<dbReference type="Gene3D" id="1.10.600.10">
    <property type="entry name" value="Farnesyl Diphosphate Synthase"/>
    <property type="match status" value="1"/>
</dbReference>
<accession>A0A8A1UGU8</accession>
<evidence type="ECO:0000313" key="2">
    <source>
        <dbReference type="EMBL" id="QST79743.1"/>
    </source>
</evidence>
<dbReference type="EMBL" id="CP048261">
    <property type="protein sequence ID" value="QST79743.1"/>
    <property type="molecule type" value="Genomic_DNA"/>
</dbReference>
<evidence type="ECO:0000256" key="1">
    <source>
        <dbReference type="SAM" id="MobiDB-lite"/>
    </source>
</evidence>
<reference evidence="2" key="3">
    <citation type="journal article" date="2021" name="bioRxiv">
        <title>Bilateral symmetry of linear streptomycete chromosomes.</title>
        <authorList>
            <person name="Algora-Gallardo L."/>
            <person name="Schniete J.K."/>
            <person name="Mark D.R."/>
            <person name="Hunter I.S."/>
            <person name="Herron P.R."/>
        </authorList>
    </citation>
    <scope>NUCLEOTIDE SEQUENCE</scope>
    <source>
        <strain evidence="2">ATCC 10970</strain>
    </source>
</reference>
<sequence length="354" mass="37617">MSSTTVRADEATARLLPEVTAFIERQLDDYPDACGPLRTTVRKVIDRGRCERNETALPLLTHAAITGVPEPAVPVAAAHLLWWRAANAFDDIADGHADATLYGLGTGPALMAALECGHGLPLRALAALDLPAALRESLISDYLDGWTLTNDGRIRDLVNTVATVDPQSVLTTYEHKGGSAYAMACGMTARIAGCADAVTAAWREFGYTVGTLLQFRIDEEDLRDERAAELRSGTATYRLVCAVRRLTGTERRRALRLLAEAADSPGSRAEIKAMLLDPAVQAATLATRDSLLRQAHDLLDRLAVPSDHTTALRALADAAARPAAVGPAADGRTEGTAWASRPSAAAGRPTSTAF</sequence>
<feature type="region of interest" description="Disordered" evidence="1">
    <location>
        <begin position="325"/>
        <end position="354"/>
    </location>
</feature>
<proteinExistence type="predicted"/>
<evidence type="ECO:0008006" key="4">
    <source>
        <dbReference type="Google" id="ProtNLM"/>
    </source>
</evidence>
<dbReference type="RefSeq" id="WP_050498879.1">
    <property type="nucleotide sequence ID" value="NZ_CP048261.1"/>
</dbReference>
<reference evidence="2" key="2">
    <citation type="submission" date="2020-01" db="EMBL/GenBank/DDBJ databases">
        <authorList>
            <person name="Algora L."/>
            <person name="Schniete J.K."/>
            <person name="MacFadyen A."/>
            <person name="Hoskisson P.A."/>
            <person name="Hunter I.S."/>
            <person name="Herron P.R."/>
        </authorList>
    </citation>
    <scope>NUCLEOTIDE SEQUENCE</scope>
    <source>
        <strain evidence="2">ATCC 10970</strain>
    </source>
</reference>
<protein>
    <recommendedName>
        <fullName evidence="4">Polyprenyl synthetase</fullName>
    </recommendedName>
</protein>
<gene>
    <name evidence="2" type="ORF">SRIM_005735</name>
</gene>
<dbReference type="GeneID" id="66853413"/>
<evidence type="ECO:0000313" key="3">
    <source>
        <dbReference type="Proteomes" id="UP000011074"/>
    </source>
</evidence>
<dbReference type="SUPFAM" id="SSF48576">
    <property type="entry name" value="Terpenoid synthases"/>
    <property type="match status" value="1"/>
</dbReference>
<reference evidence="2" key="1">
    <citation type="submission" date="2012-12" db="EMBL/GenBank/DDBJ databases">
        <authorList>
            <person name="Pethick F.E."/>
            <person name="MacFadyen A.C."/>
            <person name="Tang Z."/>
            <person name="Sangal V."/>
            <person name="Tze-Tze L."/>
            <person name="Chu J."/>
            <person name="Guo M."/>
            <person name="Kirby R."/>
            <person name="Hoskisson P.A."/>
            <person name="Herron P.R."/>
            <person name="Hunter I.S."/>
        </authorList>
    </citation>
    <scope>NUCLEOTIDE SEQUENCE</scope>
    <source>
        <strain evidence="2">ATCC 10970</strain>
    </source>
</reference>
<dbReference type="Proteomes" id="UP000011074">
    <property type="component" value="Chromosome"/>
</dbReference>
<dbReference type="AlphaFoldDB" id="A0A8A1UGU8"/>
<name>A0A8A1UGU8_STRR1</name>
<dbReference type="InterPro" id="IPR008949">
    <property type="entry name" value="Isoprenoid_synthase_dom_sf"/>
</dbReference>